<dbReference type="SUPFAM" id="SSF74784">
    <property type="entry name" value="Translin"/>
    <property type="match status" value="1"/>
</dbReference>
<gene>
    <name evidence="1" type="ORF">IFM89_004582</name>
</gene>
<dbReference type="Pfam" id="PF01997">
    <property type="entry name" value="Translin"/>
    <property type="match status" value="1"/>
</dbReference>
<dbReference type="OrthoDB" id="829at2759"/>
<reference evidence="1 2" key="1">
    <citation type="submission" date="2020-10" db="EMBL/GenBank/DDBJ databases">
        <title>The Coptis chinensis genome and diversification of protoberbering-type alkaloids.</title>
        <authorList>
            <person name="Wang B."/>
            <person name="Shu S."/>
            <person name="Song C."/>
            <person name="Liu Y."/>
        </authorList>
    </citation>
    <scope>NUCLEOTIDE SEQUENCE [LARGE SCALE GENOMIC DNA]</scope>
    <source>
        <strain evidence="1">HL-2020</strain>
        <tissue evidence="1">Leaf</tissue>
    </source>
</reference>
<dbReference type="EMBL" id="JADFTS010000008">
    <property type="protein sequence ID" value="KAF9591528.1"/>
    <property type="molecule type" value="Genomic_DNA"/>
</dbReference>
<accession>A0A835H4P0</accession>
<protein>
    <submittedName>
        <fullName evidence="1">Uncharacterized protein</fullName>
    </submittedName>
</protein>
<dbReference type="InterPro" id="IPR036081">
    <property type="entry name" value="Translin_sf"/>
</dbReference>
<keyword evidence="2" id="KW-1185">Reference proteome</keyword>
<dbReference type="GO" id="GO:0043565">
    <property type="term" value="F:sequence-specific DNA binding"/>
    <property type="evidence" value="ECO:0007669"/>
    <property type="project" value="InterPro"/>
</dbReference>
<dbReference type="InterPro" id="IPR002848">
    <property type="entry name" value="Translin_fam"/>
</dbReference>
<dbReference type="Gene3D" id="1.20.58.200">
    <property type="entry name" value="Translin, domain 2"/>
    <property type="match status" value="1"/>
</dbReference>
<dbReference type="InterPro" id="IPR016069">
    <property type="entry name" value="Translin_C"/>
</dbReference>
<evidence type="ECO:0000313" key="2">
    <source>
        <dbReference type="Proteomes" id="UP000631114"/>
    </source>
</evidence>
<comment type="caution">
    <text evidence="1">The sequence shown here is derived from an EMBL/GenBank/DDBJ whole genome shotgun (WGS) entry which is preliminary data.</text>
</comment>
<proteinExistence type="predicted"/>
<dbReference type="PANTHER" id="PTHR10741">
    <property type="entry name" value="TRANSLIN AND TRANSLIN ASSOCIATED PROTEIN X"/>
    <property type="match status" value="1"/>
</dbReference>
<sequence length="226" mass="26229">MSRFFCSTSSSSSDTADDYYSDFSNSRHFTKKLDRSREWLHDAIVEAKSGLFVHVLCPVPDVLAFAKHHIERIAFRYENFDCYRYHYEYCTIIFMEIDKKLERPSKFGIQFHIQDYLEGLCLMSSELPSYVNYQVMTGDYDCPRKVLKFLTKIQKLIQELKCDCLEDPADYILLKTFDGVGDDVKKVEEICFHVEIVLRKKKFDAVEAGNQKSKDGVDADADAVEA</sequence>
<dbReference type="Proteomes" id="UP000631114">
    <property type="component" value="Unassembled WGS sequence"/>
</dbReference>
<name>A0A835H4P0_9MAGN</name>
<evidence type="ECO:0000313" key="1">
    <source>
        <dbReference type="EMBL" id="KAF9591528.1"/>
    </source>
</evidence>
<dbReference type="AlphaFoldDB" id="A0A835H4P0"/>
<organism evidence="1 2">
    <name type="scientific">Coptis chinensis</name>
    <dbReference type="NCBI Taxonomy" id="261450"/>
    <lineage>
        <taxon>Eukaryota</taxon>
        <taxon>Viridiplantae</taxon>
        <taxon>Streptophyta</taxon>
        <taxon>Embryophyta</taxon>
        <taxon>Tracheophyta</taxon>
        <taxon>Spermatophyta</taxon>
        <taxon>Magnoliopsida</taxon>
        <taxon>Ranunculales</taxon>
        <taxon>Ranunculaceae</taxon>
        <taxon>Coptidoideae</taxon>
        <taxon>Coptis</taxon>
    </lineage>
</organism>